<organism evidence="1 2">
    <name type="scientific">Marinobacter algicola DG893</name>
    <dbReference type="NCBI Taxonomy" id="443152"/>
    <lineage>
        <taxon>Bacteria</taxon>
        <taxon>Pseudomonadati</taxon>
        <taxon>Pseudomonadota</taxon>
        <taxon>Gammaproteobacteria</taxon>
        <taxon>Pseudomonadales</taxon>
        <taxon>Marinobacteraceae</taxon>
        <taxon>Marinobacter</taxon>
    </lineage>
</organism>
<name>A6F025_9GAMM</name>
<reference evidence="1 2" key="1">
    <citation type="submission" date="2007-06" db="EMBL/GenBank/DDBJ databases">
        <authorList>
            <person name="Green D."/>
            <person name="Ferriera S."/>
            <person name="Johnson J."/>
            <person name="Kravitz S."/>
            <person name="Beeson K."/>
            <person name="Sutton G."/>
            <person name="Rogers Y.-H."/>
            <person name="Friedman R."/>
            <person name="Frazier M."/>
            <person name="Venter J.C."/>
        </authorList>
    </citation>
    <scope>NUCLEOTIDE SEQUENCE [LARGE SCALE GENOMIC DNA]</scope>
    <source>
        <strain evidence="1 2">DG893</strain>
    </source>
</reference>
<comment type="caution">
    <text evidence="1">The sequence shown here is derived from an EMBL/GenBank/DDBJ whole genome shotgun (WGS) entry which is preliminary data.</text>
</comment>
<dbReference type="RefSeq" id="WP_007153621.1">
    <property type="nucleotide sequence ID" value="NZ_ABCP01000011.1"/>
</dbReference>
<sequence length="163" mass="17177">MVSQSVKATTAAESRFRISNPNSKGRSSLVLGLEASSADLLANVASRVWSGARFRTVIQTGGVQENDLVLQAPDGKQSKLSDELVNADVVVMFACSGDPAQAAAVVGEAAFGRRKMTAGFVLDEHNDRQGLEKTLSALRPFVISLVVGPDAESFGETLEAIRA</sequence>
<keyword evidence="2" id="KW-1185">Reference proteome</keyword>
<evidence type="ECO:0000313" key="2">
    <source>
        <dbReference type="Proteomes" id="UP000005856"/>
    </source>
</evidence>
<gene>
    <name evidence="1" type="ORF">MDG893_15150</name>
</gene>
<dbReference type="AlphaFoldDB" id="A6F025"/>
<accession>A6F025</accession>
<dbReference type="Proteomes" id="UP000005856">
    <property type="component" value="Unassembled WGS sequence"/>
</dbReference>
<protein>
    <submittedName>
        <fullName evidence="1">Uncharacterized protein</fullName>
    </submittedName>
</protein>
<proteinExistence type="predicted"/>
<evidence type="ECO:0000313" key="1">
    <source>
        <dbReference type="EMBL" id="EDM47938.1"/>
    </source>
</evidence>
<dbReference type="OrthoDB" id="7264976at2"/>
<dbReference type="STRING" id="443152.MDG893_15150"/>
<dbReference type="EMBL" id="ABCP01000011">
    <property type="protein sequence ID" value="EDM47938.1"/>
    <property type="molecule type" value="Genomic_DNA"/>
</dbReference>